<accession>A0A495JD70</accession>
<evidence type="ECO:0000256" key="2">
    <source>
        <dbReference type="ARBA" id="ARBA00008520"/>
    </source>
</evidence>
<dbReference type="EMBL" id="RBKT01000001">
    <property type="protein sequence ID" value="RKR86783.1"/>
    <property type="molecule type" value="Genomic_DNA"/>
</dbReference>
<dbReference type="InterPro" id="IPR006311">
    <property type="entry name" value="TAT_signal"/>
</dbReference>
<comment type="caution">
    <text evidence="5">The sequence shown here is derived from an EMBL/GenBank/DDBJ whole genome shotgun (WGS) entry which is preliminary data.</text>
</comment>
<dbReference type="PANTHER" id="PTHR43649">
    <property type="entry name" value="ARABINOSE-BINDING PROTEIN-RELATED"/>
    <property type="match status" value="1"/>
</dbReference>
<protein>
    <submittedName>
        <fullName evidence="5">Carbohydrate ABC transporter substrate-binding protein (CUT1 family)</fullName>
    </submittedName>
</protein>
<dbReference type="Proteomes" id="UP000277671">
    <property type="component" value="Unassembled WGS sequence"/>
</dbReference>
<evidence type="ECO:0000256" key="3">
    <source>
        <dbReference type="ARBA" id="ARBA00022448"/>
    </source>
</evidence>
<organism evidence="5 6">
    <name type="scientific">Micromonospora pisi</name>
    <dbReference type="NCBI Taxonomy" id="589240"/>
    <lineage>
        <taxon>Bacteria</taxon>
        <taxon>Bacillati</taxon>
        <taxon>Actinomycetota</taxon>
        <taxon>Actinomycetes</taxon>
        <taxon>Micromonosporales</taxon>
        <taxon>Micromonosporaceae</taxon>
        <taxon>Micromonospora</taxon>
    </lineage>
</organism>
<keyword evidence="6" id="KW-1185">Reference proteome</keyword>
<dbReference type="Pfam" id="PF01547">
    <property type="entry name" value="SBP_bac_1"/>
    <property type="match status" value="1"/>
</dbReference>
<comment type="similarity">
    <text evidence="2">Belongs to the bacterial solute-binding protein 1 family.</text>
</comment>
<reference evidence="5" key="1">
    <citation type="submission" date="2018-10" db="EMBL/GenBank/DDBJ databases">
        <title>Sequencing the genomes of 1000 actinobacteria strains.</title>
        <authorList>
            <person name="Klenk H.-P."/>
        </authorList>
    </citation>
    <scope>NUCLEOTIDE SEQUENCE [LARGE SCALE GENOMIC DNA]</scope>
    <source>
        <strain evidence="5">DSM 45175</strain>
    </source>
</reference>
<gene>
    <name evidence="5" type="ORF">BDK92_1049</name>
</gene>
<proteinExistence type="inferred from homology"/>
<dbReference type="RefSeq" id="WP_121155076.1">
    <property type="nucleotide sequence ID" value="NZ_RBKT01000001.1"/>
</dbReference>
<dbReference type="Gene3D" id="3.40.190.10">
    <property type="entry name" value="Periplasmic binding protein-like II"/>
    <property type="match status" value="2"/>
</dbReference>
<evidence type="ECO:0000313" key="5">
    <source>
        <dbReference type="EMBL" id="RKR86783.1"/>
    </source>
</evidence>
<evidence type="ECO:0000256" key="1">
    <source>
        <dbReference type="ARBA" id="ARBA00004196"/>
    </source>
</evidence>
<dbReference type="GO" id="GO:0030313">
    <property type="term" value="C:cell envelope"/>
    <property type="evidence" value="ECO:0007669"/>
    <property type="project" value="UniProtKB-SubCell"/>
</dbReference>
<dbReference type="SUPFAM" id="SSF53850">
    <property type="entry name" value="Periplasmic binding protein-like II"/>
    <property type="match status" value="1"/>
</dbReference>
<evidence type="ECO:0000256" key="4">
    <source>
        <dbReference type="ARBA" id="ARBA00022729"/>
    </source>
</evidence>
<keyword evidence="3" id="KW-0813">Transport</keyword>
<sequence length="477" mass="51296">MSVTPDSPSDLTRRIVLQRAAAAGLLAVPAAGLLSACATGGDGETQEQSEGTKTAENPFGVKEDAALEVIIFNGGYGDKYATDVHEPLYKKKFPKAEIKHEASQAISTVLQPRFAAGTPPEFVNNSGEKSLDFGALVADGQLQDLTDLWDAPSVDDPSKKVRDTVVPGTIDVGSFNGKPYVLYYVSTVFGLWHSGKLFKDNGWAPAKTWDEFVALLDKIKAKGVTPFGYAGANAAYYMWNVILTHAAKIGGPEVLKNIDNLEPGAWTAEPVKQAAAAWAEIGAKYIDKSFEGLKHTDVQLLQNQYKVGFYPSGDWLENEQAKDTPPGFEYQMLPIPSLTASDKLPVGTVRATAAEGYFVSAKSKNPRGAMEYMRQMLSVEGAKGFTNVVKSATVVTAASSGYAFPPGVASSQGALAAAGQNVVNLFFDGWYKELDTEARTATNELMFGRIKADAFCERIQKKADAIKADSSVTKFKR</sequence>
<dbReference type="OrthoDB" id="8663148at2"/>
<name>A0A495JD70_9ACTN</name>
<dbReference type="AlphaFoldDB" id="A0A495JD70"/>
<evidence type="ECO:0000313" key="6">
    <source>
        <dbReference type="Proteomes" id="UP000277671"/>
    </source>
</evidence>
<dbReference type="NCBIfam" id="TIGR03851">
    <property type="entry name" value="chitin_NgcE"/>
    <property type="match status" value="1"/>
</dbReference>
<dbReference type="InterPro" id="IPR022386">
    <property type="entry name" value="Chitin_NgcE"/>
</dbReference>
<comment type="subcellular location">
    <subcellularLocation>
        <location evidence="1">Cell envelope</location>
    </subcellularLocation>
</comment>
<dbReference type="InterPro" id="IPR006059">
    <property type="entry name" value="SBP"/>
</dbReference>
<dbReference type="PANTHER" id="PTHR43649:SF31">
    <property type="entry name" value="SN-GLYCEROL-3-PHOSPHATE-BINDING PERIPLASMIC PROTEIN UGPB"/>
    <property type="match status" value="1"/>
</dbReference>
<dbReference type="InterPro" id="IPR050490">
    <property type="entry name" value="Bact_solute-bd_prot1"/>
</dbReference>
<keyword evidence="4" id="KW-0732">Signal</keyword>
<dbReference type="PROSITE" id="PS51318">
    <property type="entry name" value="TAT"/>
    <property type="match status" value="1"/>
</dbReference>